<feature type="transmembrane region" description="Helical" evidence="1">
    <location>
        <begin position="62"/>
        <end position="84"/>
    </location>
</feature>
<evidence type="ECO:0000313" key="3">
    <source>
        <dbReference type="Proteomes" id="UP000033514"/>
    </source>
</evidence>
<dbReference type="PATRIC" id="fig|361041.3.peg.3012"/>
<reference evidence="2 3" key="1">
    <citation type="submission" date="2015-03" db="EMBL/GenBank/DDBJ databases">
        <authorList>
            <person name="Hassan Y.I."/>
            <person name="Lepp D."/>
            <person name="Zhou T."/>
        </authorList>
    </citation>
    <scope>NUCLEOTIDE SEQUENCE [LARGE SCALE GENOMIC DNA]</scope>
    <source>
        <strain evidence="2 3">GH2-10</strain>
    </source>
</reference>
<feature type="transmembrane region" description="Helical" evidence="1">
    <location>
        <begin position="27"/>
        <end position="50"/>
    </location>
</feature>
<feature type="transmembrane region" description="Helical" evidence="1">
    <location>
        <begin position="152"/>
        <end position="173"/>
    </location>
</feature>
<gene>
    <name evidence="2" type="ORF">VW35_18020</name>
</gene>
<keyword evidence="1" id="KW-1133">Transmembrane helix</keyword>
<dbReference type="EMBL" id="LAJG01000042">
    <property type="protein sequence ID" value="KKB76657.1"/>
    <property type="molecule type" value="Genomic_DNA"/>
</dbReference>
<feature type="transmembrane region" description="Helical" evidence="1">
    <location>
        <begin position="119"/>
        <end position="140"/>
    </location>
</feature>
<organism evidence="2 3">
    <name type="scientific">Devosia soli</name>
    <dbReference type="NCBI Taxonomy" id="361041"/>
    <lineage>
        <taxon>Bacteria</taxon>
        <taxon>Pseudomonadati</taxon>
        <taxon>Pseudomonadota</taxon>
        <taxon>Alphaproteobacteria</taxon>
        <taxon>Hyphomicrobiales</taxon>
        <taxon>Devosiaceae</taxon>
        <taxon>Devosia</taxon>
    </lineage>
</organism>
<sequence length="181" mass="19075">MKIFAALRNAITGWVGLVRGDTDWRRFFAISSAGLTTALVLFLFFALLSIALASANVGMPSLFGLVIAVLVQSLSILALLAAIFATRRAVPTSASLFEMLVPGIYALIAYLILGTILSLIAGPVLVALWIGLAVLLFFLGRRAAEWNIGVSAAFSVLTMVLLVGLPVTLYMLLGPVAAPTP</sequence>
<dbReference type="OrthoDB" id="7949537at2"/>
<dbReference type="AlphaFoldDB" id="A0A0F5L4W1"/>
<evidence type="ECO:0000313" key="2">
    <source>
        <dbReference type="EMBL" id="KKB76657.1"/>
    </source>
</evidence>
<dbReference type="RefSeq" id="WP_046144441.1">
    <property type="nucleotide sequence ID" value="NZ_LAJG01000042.1"/>
</dbReference>
<proteinExistence type="predicted"/>
<name>A0A0F5L4W1_9HYPH</name>
<protein>
    <recommendedName>
        <fullName evidence="4">Yip1 domain-containing protein</fullName>
    </recommendedName>
</protein>
<feature type="transmembrane region" description="Helical" evidence="1">
    <location>
        <begin position="96"/>
        <end position="113"/>
    </location>
</feature>
<evidence type="ECO:0008006" key="4">
    <source>
        <dbReference type="Google" id="ProtNLM"/>
    </source>
</evidence>
<dbReference type="STRING" id="361041.VW35_18020"/>
<accession>A0A0F5L4W1</accession>
<keyword evidence="1" id="KW-0812">Transmembrane</keyword>
<evidence type="ECO:0000256" key="1">
    <source>
        <dbReference type="SAM" id="Phobius"/>
    </source>
</evidence>
<keyword evidence="1" id="KW-0472">Membrane</keyword>
<comment type="caution">
    <text evidence="2">The sequence shown here is derived from an EMBL/GenBank/DDBJ whole genome shotgun (WGS) entry which is preliminary data.</text>
</comment>
<keyword evidence="3" id="KW-1185">Reference proteome</keyword>
<dbReference type="Proteomes" id="UP000033514">
    <property type="component" value="Unassembled WGS sequence"/>
</dbReference>